<protein>
    <submittedName>
        <fullName evidence="3">GAF domain-containing protein</fullName>
    </submittedName>
</protein>
<dbReference type="InterPro" id="IPR000614">
    <property type="entry name" value="FRMsr_CS"/>
</dbReference>
<organism evidence="3 4">
    <name type="scientific">Neokomagataea tanensis</name>
    <dbReference type="NCBI Taxonomy" id="661191"/>
    <lineage>
        <taxon>Bacteria</taxon>
        <taxon>Pseudomonadati</taxon>
        <taxon>Pseudomonadota</taxon>
        <taxon>Alphaproteobacteria</taxon>
        <taxon>Acetobacterales</taxon>
        <taxon>Acetobacteraceae</taxon>
        <taxon>Neokomagataea</taxon>
    </lineage>
</organism>
<dbReference type="InterPro" id="IPR003018">
    <property type="entry name" value="GAF"/>
</dbReference>
<dbReference type="Proteomes" id="UP000317214">
    <property type="component" value="Chromosome"/>
</dbReference>
<dbReference type="RefSeq" id="WP_141492358.1">
    <property type="nucleotide sequence ID" value="NZ_CP032485.1"/>
</dbReference>
<sequence length="155" mass="16710">MSAPAQRITQEDLVDAVEAVIASESDFIANMANVSALIYEALPQVNWAGFYRLVGQELVLGPFQGRMACTRIPLGRGVCGAAAEQRVTQRVEDVHLFPGHIACDAASASEIVVPLMSGDVVIGVLDIDSPIKARFGEEEQAVLERVARLLERTYA</sequence>
<evidence type="ECO:0000256" key="1">
    <source>
        <dbReference type="ARBA" id="ARBA00038454"/>
    </source>
</evidence>
<dbReference type="PANTHER" id="PTHR21021">
    <property type="entry name" value="GAF/PUTATIVE CYTOSKELETAL PROTEIN"/>
    <property type="match status" value="1"/>
</dbReference>
<dbReference type="GO" id="GO:0033745">
    <property type="term" value="F:L-methionine-(R)-S-oxide reductase activity"/>
    <property type="evidence" value="ECO:0007669"/>
    <property type="project" value="TreeGrafter"/>
</dbReference>
<dbReference type="KEGG" id="ntn:D5366_03845"/>
<reference evidence="3 4" key="1">
    <citation type="submission" date="2018-09" db="EMBL/GenBank/DDBJ databases">
        <title>The complete genome sequence of Neokomagataea tanensis NBRC 106556(T).</title>
        <authorList>
            <person name="Chua K.-O."/>
            <person name="See-Too W.-S."/>
            <person name="Hong K.-W."/>
            <person name="Yin W.-F."/>
            <person name="Chan K.-G."/>
        </authorList>
    </citation>
    <scope>NUCLEOTIDE SEQUENCE [LARGE SCALE GENOMIC DNA]</scope>
    <source>
        <strain evidence="4">AH13 \ NBRC 106556</strain>
    </source>
</reference>
<evidence type="ECO:0000313" key="4">
    <source>
        <dbReference type="Proteomes" id="UP000317214"/>
    </source>
</evidence>
<dbReference type="GO" id="GO:0005829">
    <property type="term" value="C:cytosol"/>
    <property type="evidence" value="ECO:0007669"/>
    <property type="project" value="TreeGrafter"/>
</dbReference>
<dbReference type="Pfam" id="PF13185">
    <property type="entry name" value="GAF_2"/>
    <property type="match status" value="1"/>
</dbReference>
<dbReference type="InterPro" id="IPR051330">
    <property type="entry name" value="Phosphatase_reg/MetRdx"/>
</dbReference>
<dbReference type="FunFam" id="3.30.450.40:FF:000008">
    <property type="entry name" value="GAF domain-containing proteins"/>
    <property type="match status" value="1"/>
</dbReference>
<name>A0A4Y6V352_9PROT</name>
<accession>A0A4Y6V352</accession>
<evidence type="ECO:0000259" key="2">
    <source>
        <dbReference type="Pfam" id="PF13185"/>
    </source>
</evidence>
<dbReference type="PROSITE" id="PS01320">
    <property type="entry name" value="UPF0067"/>
    <property type="match status" value="1"/>
</dbReference>
<gene>
    <name evidence="3" type="ORF">D5366_03845</name>
</gene>
<feature type="domain" description="GAF" evidence="2">
    <location>
        <begin position="36"/>
        <end position="150"/>
    </location>
</feature>
<dbReference type="AlphaFoldDB" id="A0A4Y6V352"/>
<evidence type="ECO:0000313" key="3">
    <source>
        <dbReference type="EMBL" id="QDH24512.1"/>
    </source>
</evidence>
<dbReference type="EMBL" id="CP032485">
    <property type="protein sequence ID" value="QDH24512.1"/>
    <property type="molecule type" value="Genomic_DNA"/>
</dbReference>
<dbReference type="PANTHER" id="PTHR21021:SF15">
    <property type="entry name" value="FREE METHIONINE-R-SULFOXIDE REDUCTASE"/>
    <property type="match status" value="1"/>
</dbReference>
<proteinExistence type="inferred from homology"/>
<keyword evidence="4" id="KW-1185">Reference proteome</keyword>
<dbReference type="OrthoDB" id="9796252at2"/>
<dbReference type="InterPro" id="IPR029016">
    <property type="entry name" value="GAF-like_dom_sf"/>
</dbReference>
<dbReference type="Gene3D" id="3.30.450.40">
    <property type="match status" value="1"/>
</dbReference>
<dbReference type="SUPFAM" id="SSF55781">
    <property type="entry name" value="GAF domain-like"/>
    <property type="match status" value="1"/>
</dbReference>
<comment type="similarity">
    <text evidence="1">Belongs to the free Met sulfoxide reductase family.</text>
</comment>